<protein>
    <submittedName>
        <fullName evidence="1">Uncharacterized protein</fullName>
    </submittedName>
</protein>
<evidence type="ECO:0000313" key="1">
    <source>
        <dbReference type="EMBL" id="DAF42786.1"/>
    </source>
</evidence>
<proteinExistence type="predicted"/>
<dbReference type="EMBL" id="BK032497">
    <property type="protein sequence ID" value="DAF42786.1"/>
    <property type="molecule type" value="Genomic_DNA"/>
</dbReference>
<name>A0A8S5RWH9_9CAUD</name>
<accession>A0A8S5RWH9</accession>
<reference evidence="1" key="1">
    <citation type="journal article" date="2021" name="Proc. Natl. Acad. Sci. U.S.A.">
        <title>A Catalog of Tens of Thousands of Viruses from Human Metagenomes Reveals Hidden Associations with Chronic Diseases.</title>
        <authorList>
            <person name="Tisza M.J."/>
            <person name="Buck C.B."/>
        </authorList>
    </citation>
    <scope>NUCLEOTIDE SEQUENCE</scope>
    <source>
        <strain evidence="1">CtHip2</strain>
    </source>
</reference>
<organism evidence="1">
    <name type="scientific">Siphoviridae sp. ctHip2</name>
    <dbReference type="NCBI Taxonomy" id="2827830"/>
    <lineage>
        <taxon>Viruses</taxon>
        <taxon>Duplodnaviria</taxon>
        <taxon>Heunggongvirae</taxon>
        <taxon>Uroviricota</taxon>
        <taxon>Caudoviricetes</taxon>
    </lineage>
</organism>
<sequence length="33" mass="4028">MLLYNYNLFSRLITDRGRFRVLTRERTHEQGNG</sequence>